<reference evidence="10" key="2">
    <citation type="submission" date="2022-08" db="UniProtKB">
        <authorList>
            <consortium name="EnsemblMetazoa"/>
        </authorList>
    </citation>
    <scope>IDENTIFICATION</scope>
    <source>
        <strain evidence="10">STECLA/ALBI9_A</strain>
    </source>
</reference>
<dbReference type="STRING" id="7167.A0A182FQ68"/>
<evidence type="ECO:0000256" key="6">
    <source>
        <dbReference type="ARBA" id="ARBA00023136"/>
    </source>
</evidence>
<keyword evidence="5" id="KW-1133">Transmembrane helix</keyword>
<dbReference type="GO" id="GO:0005886">
    <property type="term" value="C:plasma membrane"/>
    <property type="evidence" value="ECO:0007669"/>
    <property type="project" value="UniProtKB-SubCell"/>
</dbReference>
<comment type="similarity">
    <text evidence="2">Belongs to the glutamate-gated ion channel (TC 1.A.10.1) family.</text>
</comment>
<dbReference type="SUPFAM" id="SSF53850">
    <property type="entry name" value="Periplasmic binding protein-like II"/>
    <property type="match status" value="1"/>
</dbReference>
<feature type="domain" description="Ionotropic glutamate receptor C-terminal" evidence="9">
    <location>
        <begin position="363"/>
        <end position="651"/>
    </location>
</feature>
<evidence type="ECO:0000259" key="9">
    <source>
        <dbReference type="Pfam" id="PF00060"/>
    </source>
</evidence>
<evidence type="ECO:0000256" key="5">
    <source>
        <dbReference type="ARBA" id="ARBA00022989"/>
    </source>
</evidence>
<dbReference type="InterPro" id="IPR001320">
    <property type="entry name" value="Iontro_rcpt_C"/>
</dbReference>
<name>A0A182FQ68_ANOAL</name>
<evidence type="ECO:0000313" key="11">
    <source>
        <dbReference type="Proteomes" id="UP000069272"/>
    </source>
</evidence>
<dbReference type="Pfam" id="PF00060">
    <property type="entry name" value="Lig_chan"/>
    <property type="match status" value="1"/>
</dbReference>
<reference evidence="10 11" key="1">
    <citation type="journal article" date="2017" name="G3 (Bethesda)">
        <title>The Physical Genome Mapping of Anopheles albimanus Corrected Scaffold Misassemblies and Identified Interarm Rearrangements in Genus Anopheles.</title>
        <authorList>
            <person name="Artemov G.N."/>
            <person name="Peery A.N."/>
            <person name="Jiang X."/>
            <person name="Tu Z."/>
            <person name="Stegniy V.N."/>
            <person name="Sharakhova M.V."/>
            <person name="Sharakhov I.V."/>
        </authorList>
    </citation>
    <scope>NUCLEOTIDE SEQUENCE [LARGE SCALE GENOMIC DNA]</scope>
    <source>
        <strain evidence="10 11">ALBI9_A</strain>
    </source>
</reference>
<dbReference type="PANTHER" id="PTHR42643">
    <property type="entry name" value="IONOTROPIC RECEPTOR 20A-RELATED"/>
    <property type="match status" value="1"/>
</dbReference>
<keyword evidence="3" id="KW-1003">Cell membrane</keyword>
<keyword evidence="7" id="KW-0675">Receptor</keyword>
<keyword evidence="8" id="KW-0325">Glycoprotein</keyword>
<dbReference type="PANTHER" id="PTHR42643:SF40">
    <property type="entry name" value="IONOTROPIC RECEPTOR 41A-RELATED"/>
    <property type="match status" value="1"/>
</dbReference>
<proteinExistence type="inferred from homology"/>
<organism evidence="10 11">
    <name type="scientific">Anopheles albimanus</name>
    <name type="common">New world malaria mosquito</name>
    <dbReference type="NCBI Taxonomy" id="7167"/>
    <lineage>
        <taxon>Eukaryota</taxon>
        <taxon>Metazoa</taxon>
        <taxon>Ecdysozoa</taxon>
        <taxon>Arthropoda</taxon>
        <taxon>Hexapoda</taxon>
        <taxon>Insecta</taxon>
        <taxon>Pterygota</taxon>
        <taxon>Neoptera</taxon>
        <taxon>Endopterygota</taxon>
        <taxon>Diptera</taxon>
        <taxon>Nematocera</taxon>
        <taxon>Culicoidea</taxon>
        <taxon>Culicidae</taxon>
        <taxon>Anophelinae</taxon>
        <taxon>Anopheles</taxon>
    </lineage>
</organism>
<evidence type="ECO:0000256" key="7">
    <source>
        <dbReference type="ARBA" id="ARBA00023170"/>
    </source>
</evidence>
<protein>
    <recommendedName>
        <fullName evidence="9">Ionotropic glutamate receptor C-terminal domain-containing protein</fullName>
    </recommendedName>
</protein>
<dbReference type="EnsemblMetazoa" id="AALB008687-RA">
    <property type="protein sequence ID" value="AALB008687-PA"/>
    <property type="gene ID" value="AALB008687"/>
</dbReference>
<evidence type="ECO:0000256" key="8">
    <source>
        <dbReference type="ARBA" id="ARBA00023180"/>
    </source>
</evidence>
<comment type="subcellular location">
    <subcellularLocation>
        <location evidence="1">Cell membrane</location>
        <topology evidence="1">Multi-pass membrane protein</topology>
    </subcellularLocation>
</comment>
<dbReference type="VEuPathDB" id="VectorBase:AALB008687"/>
<keyword evidence="11" id="KW-1185">Reference proteome</keyword>
<dbReference type="Gene3D" id="3.40.190.10">
    <property type="entry name" value="Periplasmic binding protein-like II"/>
    <property type="match status" value="1"/>
</dbReference>
<dbReference type="AlphaFoldDB" id="A0A182FQ68"/>
<dbReference type="GO" id="GO:0050906">
    <property type="term" value="P:detection of stimulus involved in sensory perception"/>
    <property type="evidence" value="ECO:0007669"/>
    <property type="project" value="UniProtKB-ARBA"/>
</dbReference>
<dbReference type="InterPro" id="IPR052192">
    <property type="entry name" value="Insect_Ionotropic_Sensory_Rcpt"/>
</dbReference>
<evidence type="ECO:0000256" key="1">
    <source>
        <dbReference type="ARBA" id="ARBA00004651"/>
    </source>
</evidence>
<evidence type="ECO:0000313" key="10">
    <source>
        <dbReference type="EnsemblMetazoa" id="AALB008687-PA"/>
    </source>
</evidence>
<accession>A0A182FQ68</accession>
<sequence length="680" mass="77312">MIPLTELLIKEDITQIPALSVLIRFIIVKYYARYYSFCSIGQDFLTDVTIARITLDATASDMSNRNLQLAIDIGCQAFVVEEPGILWFLDHYIPAHHNSQQRSKDKSVMLLIKKRNSDTLLKLISQHVSLRGTPIVYLVFLEYIRCITILINSNLILDIFNVLIIVYNPENLRPDRLYTTVISFTGVQQHNLDHRTSLRIIEVDWINWKLTQFFPDKLTDLQGFVLRLGTFNYLPFSYYERMDPGLGNAYDADTGERSVWLDGTELRLLVSFCQWRNCNIIVFTEDEDELGVVYANGSGKGILGDVAEGRTDLALGAVYYWFGPYNFTDYTMSISRSGVTMLVPRPHMLPFWYTPFLSFSPVLWAAVFCTLLTGIGAAWYIGYFRYRLLTSFNMERQNVTERLSLSEAILMVVGFFVAQSASIRNDLWSCVVLFASLLLAGFMVSNCYSAGLASVMTIPQYEHSIDTVIDFANSGMQWISPTAIVLEGISGGTEVTVILAESHHRRIPHMKKIASTMLLATGDRAIEYARRGQFGFIIERAQHGDFAPSNHLEQNTSILYQKLLDDLYYQNCAAISIKTNPLLANLNDYILRVQQSGILYYWANIVAMRYQPTGVFRNIENARHHNQLGDGAVRLQIDHFIGAFFILGYGLLCAGFIFLLEVSGTKMVGRLKRRVRSIRC</sequence>
<keyword evidence="4" id="KW-0812">Transmembrane</keyword>
<dbReference type="Proteomes" id="UP000069272">
    <property type="component" value="Chromosome 2R"/>
</dbReference>
<dbReference type="GO" id="GO:0015276">
    <property type="term" value="F:ligand-gated monoatomic ion channel activity"/>
    <property type="evidence" value="ECO:0007669"/>
    <property type="project" value="InterPro"/>
</dbReference>
<evidence type="ECO:0000256" key="2">
    <source>
        <dbReference type="ARBA" id="ARBA00008685"/>
    </source>
</evidence>
<evidence type="ECO:0000256" key="4">
    <source>
        <dbReference type="ARBA" id="ARBA00022692"/>
    </source>
</evidence>
<evidence type="ECO:0000256" key="3">
    <source>
        <dbReference type="ARBA" id="ARBA00022475"/>
    </source>
</evidence>
<dbReference type="Gene3D" id="1.10.287.70">
    <property type="match status" value="1"/>
</dbReference>
<keyword evidence="6" id="KW-0472">Membrane</keyword>
<dbReference type="VEuPathDB" id="VectorBase:AALB20_026619"/>